<feature type="non-terminal residue" evidence="1">
    <location>
        <position position="1"/>
    </location>
</feature>
<proteinExistence type="predicted"/>
<name>A0A4Y2IDU6_ARAVE</name>
<accession>A0A4Y2IDU6</accession>
<protein>
    <submittedName>
        <fullName evidence="1">Uncharacterized protein</fullName>
    </submittedName>
</protein>
<dbReference type="OrthoDB" id="6436784at2759"/>
<gene>
    <name evidence="1" type="ORF">AVEN_198293_1</name>
</gene>
<organism evidence="1 2">
    <name type="scientific">Araneus ventricosus</name>
    <name type="common">Orbweaver spider</name>
    <name type="synonym">Epeira ventricosa</name>
    <dbReference type="NCBI Taxonomy" id="182803"/>
    <lineage>
        <taxon>Eukaryota</taxon>
        <taxon>Metazoa</taxon>
        <taxon>Ecdysozoa</taxon>
        <taxon>Arthropoda</taxon>
        <taxon>Chelicerata</taxon>
        <taxon>Arachnida</taxon>
        <taxon>Araneae</taxon>
        <taxon>Araneomorphae</taxon>
        <taxon>Entelegynae</taxon>
        <taxon>Araneoidea</taxon>
        <taxon>Araneidae</taxon>
        <taxon>Araneus</taxon>
    </lineage>
</organism>
<dbReference type="Proteomes" id="UP000499080">
    <property type="component" value="Unassembled WGS sequence"/>
</dbReference>
<dbReference type="AlphaFoldDB" id="A0A4Y2IDU6"/>
<evidence type="ECO:0000313" key="1">
    <source>
        <dbReference type="EMBL" id="GBM75917.1"/>
    </source>
</evidence>
<keyword evidence="2" id="KW-1185">Reference proteome</keyword>
<evidence type="ECO:0000313" key="2">
    <source>
        <dbReference type="Proteomes" id="UP000499080"/>
    </source>
</evidence>
<reference evidence="1 2" key="1">
    <citation type="journal article" date="2019" name="Sci. Rep.">
        <title>Orb-weaving spider Araneus ventricosus genome elucidates the spidroin gene catalogue.</title>
        <authorList>
            <person name="Kono N."/>
            <person name="Nakamura H."/>
            <person name="Ohtoshi R."/>
            <person name="Moran D.A.P."/>
            <person name="Shinohara A."/>
            <person name="Yoshida Y."/>
            <person name="Fujiwara M."/>
            <person name="Mori M."/>
            <person name="Tomita M."/>
            <person name="Arakawa K."/>
        </authorList>
    </citation>
    <scope>NUCLEOTIDE SEQUENCE [LARGE SCALE GENOMIC DNA]</scope>
</reference>
<sequence>DATSKDCSNVENSDIMCCTFEVTSEGELDDLKCECCDEPRPFACMTEAKGDFLCFISFPLQQDERSLVEWTRT</sequence>
<dbReference type="EMBL" id="BGPR01106306">
    <property type="protein sequence ID" value="GBM75917.1"/>
    <property type="molecule type" value="Genomic_DNA"/>
</dbReference>
<comment type="caution">
    <text evidence="1">The sequence shown here is derived from an EMBL/GenBank/DDBJ whole genome shotgun (WGS) entry which is preliminary data.</text>
</comment>